<dbReference type="OrthoDB" id="265776at2759"/>
<dbReference type="InterPro" id="IPR028889">
    <property type="entry name" value="USP"/>
</dbReference>
<keyword evidence="2" id="KW-0645">Protease</keyword>
<protein>
    <submittedName>
        <fullName evidence="2">Ubiquitin-specific protease</fullName>
    </submittedName>
</protein>
<sequence length="276" mass="31464">MCWHEPQLTPQCQATTNHYHAMCIWRPPPILIIHLKRFKLTPSGFIKLKSNVEYPLKDLDVADYMGREKPVIPEADLRYWEMLGGKRDKKEKEKKRMCDELASEGEKSPFPKDGRICTKYDLYAVVNHIGQLDSGHYISMVQGSEGNWYVMNDARVMQVSVSQVMNPDAYMLFYVRQDVENVDLATLFSPDSEGKEEKEEIGEITVEGTEDGKKYPADFPESMAVQFPWRMNEPPTILPVIRMGPGTMVVVVPSSQTDMMGNQGIMQVAVQPVPQM</sequence>
<evidence type="ECO:0000313" key="2">
    <source>
        <dbReference type="EMBL" id="OAO15167.1"/>
    </source>
</evidence>
<accession>A0A196SG92</accession>
<dbReference type="InterPro" id="IPR018200">
    <property type="entry name" value="USP_CS"/>
</dbReference>
<evidence type="ECO:0000259" key="1">
    <source>
        <dbReference type="PROSITE" id="PS50235"/>
    </source>
</evidence>
<dbReference type="Pfam" id="PF00443">
    <property type="entry name" value="UCH"/>
    <property type="match status" value="1"/>
</dbReference>
<comment type="caution">
    <text evidence="2">The sequence shown here is derived from an EMBL/GenBank/DDBJ whole genome shotgun (WGS) entry which is preliminary data.</text>
</comment>
<dbReference type="GO" id="GO:0006508">
    <property type="term" value="P:proteolysis"/>
    <property type="evidence" value="ECO:0007669"/>
    <property type="project" value="UniProtKB-KW"/>
</dbReference>
<dbReference type="InterPro" id="IPR001394">
    <property type="entry name" value="Peptidase_C19_UCH"/>
</dbReference>
<dbReference type="Proteomes" id="UP000078348">
    <property type="component" value="Unassembled WGS sequence"/>
</dbReference>
<dbReference type="GO" id="GO:0004843">
    <property type="term" value="F:cysteine-type deubiquitinase activity"/>
    <property type="evidence" value="ECO:0007669"/>
    <property type="project" value="InterPro"/>
</dbReference>
<organism evidence="2 3">
    <name type="scientific">Blastocystis sp. subtype 1 (strain ATCC 50177 / NandII)</name>
    <dbReference type="NCBI Taxonomy" id="478820"/>
    <lineage>
        <taxon>Eukaryota</taxon>
        <taxon>Sar</taxon>
        <taxon>Stramenopiles</taxon>
        <taxon>Bigyra</taxon>
        <taxon>Opalozoa</taxon>
        <taxon>Opalinata</taxon>
        <taxon>Blastocystidae</taxon>
        <taxon>Blastocystis</taxon>
    </lineage>
</organism>
<feature type="domain" description="USP" evidence="1">
    <location>
        <begin position="1"/>
        <end position="177"/>
    </location>
</feature>
<reference evidence="2 3" key="1">
    <citation type="submission" date="2016-05" db="EMBL/GenBank/DDBJ databases">
        <title>Nuclear genome of Blastocystis sp. subtype 1 NandII.</title>
        <authorList>
            <person name="Gentekaki E."/>
            <person name="Curtis B."/>
            <person name="Stairs C."/>
            <person name="Eme L."/>
            <person name="Herman E."/>
            <person name="Klimes V."/>
            <person name="Arias M.C."/>
            <person name="Elias M."/>
            <person name="Hilliou F."/>
            <person name="Klute M."/>
            <person name="Malik S.-B."/>
            <person name="Pightling A."/>
            <person name="Rachubinski R."/>
            <person name="Salas D."/>
            <person name="Schlacht A."/>
            <person name="Suga H."/>
            <person name="Archibald J."/>
            <person name="Ball S.G."/>
            <person name="Clark G."/>
            <person name="Dacks J."/>
            <person name="Van Der Giezen M."/>
            <person name="Tsaousis A."/>
            <person name="Roger A."/>
        </authorList>
    </citation>
    <scope>NUCLEOTIDE SEQUENCE [LARGE SCALE GENOMIC DNA]</scope>
    <source>
        <strain evidence="3">ATCC 50177 / NandII</strain>
    </source>
</reference>
<dbReference type="Gene3D" id="3.90.70.10">
    <property type="entry name" value="Cysteine proteinases"/>
    <property type="match status" value="1"/>
</dbReference>
<dbReference type="PANTHER" id="PTHR21646">
    <property type="entry name" value="UBIQUITIN CARBOXYL-TERMINAL HYDROLASE"/>
    <property type="match status" value="1"/>
</dbReference>
<name>A0A196SG92_BLAHN</name>
<dbReference type="PROSITE" id="PS50235">
    <property type="entry name" value="USP_3"/>
    <property type="match status" value="1"/>
</dbReference>
<dbReference type="InterPro" id="IPR038765">
    <property type="entry name" value="Papain-like_cys_pep_sf"/>
</dbReference>
<evidence type="ECO:0000313" key="3">
    <source>
        <dbReference type="Proteomes" id="UP000078348"/>
    </source>
</evidence>
<dbReference type="AlphaFoldDB" id="A0A196SG92"/>
<dbReference type="GO" id="GO:0016579">
    <property type="term" value="P:protein deubiquitination"/>
    <property type="evidence" value="ECO:0007669"/>
    <property type="project" value="InterPro"/>
</dbReference>
<gene>
    <name evidence="2" type="ORF">AV274_3154</name>
</gene>
<dbReference type="EMBL" id="LXWW01000168">
    <property type="protein sequence ID" value="OAO15167.1"/>
    <property type="molecule type" value="Genomic_DNA"/>
</dbReference>
<proteinExistence type="predicted"/>
<dbReference type="PROSITE" id="PS00973">
    <property type="entry name" value="USP_2"/>
    <property type="match status" value="1"/>
</dbReference>
<keyword evidence="2" id="KW-0378">Hydrolase</keyword>
<dbReference type="SUPFAM" id="SSF54001">
    <property type="entry name" value="Cysteine proteinases"/>
    <property type="match status" value="1"/>
</dbReference>
<dbReference type="STRING" id="478820.A0A196SG92"/>
<dbReference type="InterPro" id="IPR050185">
    <property type="entry name" value="Ub_carboxyl-term_hydrolase"/>
</dbReference>
<keyword evidence="3" id="KW-1185">Reference proteome</keyword>